<dbReference type="Proteomes" id="UP001157502">
    <property type="component" value="Chromosome 19"/>
</dbReference>
<keyword evidence="2" id="KW-1185">Reference proteome</keyword>
<reference evidence="1" key="1">
    <citation type="submission" date="2021-05" db="EMBL/GenBank/DDBJ databases">
        <authorList>
            <person name="Pan Q."/>
            <person name="Jouanno E."/>
            <person name="Zahm M."/>
            <person name="Klopp C."/>
            <person name="Cabau C."/>
            <person name="Louis A."/>
            <person name="Berthelot C."/>
            <person name="Parey E."/>
            <person name="Roest Crollius H."/>
            <person name="Montfort J."/>
            <person name="Robinson-Rechavi M."/>
            <person name="Bouchez O."/>
            <person name="Lampietro C."/>
            <person name="Lopez Roques C."/>
            <person name="Donnadieu C."/>
            <person name="Postlethwait J."/>
            <person name="Bobe J."/>
            <person name="Dillon D."/>
            <person name="Chandos A."/>
            <person name="von Hippel F."/>
            <person name="Guiguen Y."/>
        </authorList>
    </citation>
    <scope>NUCLEOTIDE SEQUENCE</scope>
    <source>
        <strain evidence="1">YG-Jan2019</strain>
    </source>
</reference>
<sequence>MGRSFPSTLFVVNVSKWSLSDMAKTRYGGAGVCLQTLPDPGRCKCIWLDCLDEMKWRYGQPGSFMDLLLGSRLGQNRLSFVVLRPSLCSCSGNESYSSNQPC</sequence>
<dbReference type="EMBL" id="CM055746">
    <property type="protein sequence ID" value="KAJ7997164.1"/>
    <property type="molecule type" value="Genomic_DNA"/>
</dbReference>
<protein>
    <submittedName>
        <fullName evidence="1">Uncharacterized protein</fullName>
    </submittedName>
</protein>
<evidence type="ECO:0000313" key="1">
    <source>
        <dbReference type="EMBL" id="KAJ7997164.1"/>
    </source>
</evidence>
<accession>A0ACC2G0B9</accession>
<gene>
    <name evidence="1" type="ORF">DPEC_G00226110</name>
</gene>
<comment type="caution">
    <text evidence="1">The sequence shown here is derived from an EMBL/GenBank/DDBJ whole genome shotgun (WGS) entry which is preliminary data.</text>
</comment>
<organism evidence="1 2">
    <name type="scientific">Dallia pectoralis</name>
    <name type="common">Alaska blackfish</name>
    <dbReference type="NCBI Taxonomy" id="75939"/>
    <lineage>
        <taxon>Eukaryota</taxon>
        <taxon>Metazoa</taxon>
        <taxon>Chordata</taxon>
        <taxon>Craniata</taxon>
        <taxon>Vertebrata</taxon>
        <taxon>Euteleostomi</taxon>
        <taxon>Actinopterygii</taxon>
        <taxon>Neopterygii</taxon>
        <taxon>Teleostei</taxon>
        <taxon>Protacanthopterygii</taxon>
        <taxon>Esociformes</taxon>
        <taxon>Umbridae</taxon>
        <taxon>Dallia</taxon>
    </lineage>
</organism>
<evidence type="ECO:0000313" key="2">
    <source>
        <dbReference type="Proteomes" id="UP001157502"/>
    </source>
</evidence>
<proteinExistence type="predicted"/>
<name>A0ACC2G0B9_DALPE</name>